<comment type="cofactor">
    <cofactor evidence="15">
        <name>Zn(2+)</name>
        <dbReference type="ChEBI" id="CHEBI:29105"/>
    </cofactor>
    <text evidence="15">Binds 1 zinc ion per subunit.</text>
</comment>
<evidence type="ECO:0000256" key="2">
    <source>
        <dbReference type="ARBA" id="ARBA00009409"/>
    </source>
</evidence>
<feature type="binding site" evidence="15">
    <location>
        <position position="104"/>
    </location>
    <ligand>
        <name>DNA</name>
        <dbReference type="ChEBI" id="CHEBI:16991"/>
    </ligand>
</feature>
<comment type="catalytic activity">
    <reaction evidence="14 15">
        <text>2'-deoxyribonucleotide-(2'-deoxyribose 5'-phosphate)-2'-deoxyribonucleotide-DNA = a 3'-end 2'-deoxyribonucleotide-(2,3-dehydro-2,3-deoxyribose 5'-phosphate)-DNA + a 5'-end 5'-phospho-2'-deoxyribonucleoside-DNA + H(+)</text>
        <dbReference type="Rhea" id="RHEA:66592"/>
        <dbReference type="Rhea" id="RHEA-COMP:13180"/>
        <dbReference type="Rhea" id="RHEA-COMP:16897"/>
        <dbReference type="Rhea" id="RHEA-COMP:17067"/>
        <dbReference type="ChEBI" id="CHEBI:15378"/>
        <dbReference type="ChEBI" id="CHEBI:136412"/>
        <dbReference type="ChEBI" id="CHEBI:157695"/>
        <dbReference type="ChEBI" id="CHEBI:167181"/>
        <dbReference type="EC" id="4.2.99.18"/>
    </reaction>
</comment>
<gene>
    <name evidence="15 18" type="primary">mutM</name>
    <name evidence="15" type="synonym">fpg</name>
    <name evidence="18" type="ORF">BN10_40007</name>
</gene>
<feature type="active site" description="Proton donor; for delta-elimination activity" evidence="15">
    <location>
        <position position="277"/>
    </location>
</feature>
<evidence type="ECO:0000256" key="11">
    <source>
        <dbReference type="ARBA" id="ARBA00023239"/>
    </source>
</evidence>
<sequence>MPELPEVEVVRRGLADHVAGRRIASVELRGTRVARRHVAGHEDLIGLLTGRVIGRARRRGKYLWLELADAADAASGPVEDALLLHLGMSGQLLVEVAAAPDEKHLHARFRFHDSGPELRFVDQRTFGGLAWSATGADGIPLTIAHIAPDPFEPAYDPNAVVRRIKAKDSEIKRVLLDQTVVSGIGNIYADEALWRAQVHGRRMASTLTKPSIARVLGHARDVMTEALGEGGTSFDALYVNVNGASGYFDRSLAAYGQVGRPCRRCGTLIMREHFMNRSSFFCPRCQVAPRRPR</sequence>
<dbReference type="GO" id="GO:0006284">
    <property type="term" value="P:base-excision repair"/>
    <property type="evidence" value="ECO:0007669"/>
    <property type="project" value="InterPro"/>
</dbReference>
<evidence type="ECO:0000313" key="19">
    <source>
        <dbReference type="Proteomes" id="UP000013167"/>
    </source>
</evidence>
<keyword evidence="6 15" id="KW-0863">Zinc-finger</keyword>
<keyword evidence="9 15" id="KW-0238">DNA-binding</keyword>
<dbReference type="Proteomes" id="UP000013167">
    <property type="component" value="Unassembled WGS sequence"/>
</dbReference>
<feature type="domain" description="Formamidopyrimidine-DNA glycosylase catalytic" evidence="17">
    <location>
        <begin position="2"/>
        <end position="127"/>
    </location>
</feature>
<dbReference type="InterPro" id="IPR015887">
    <property type="entry name" value="DNA_glyclase_Znf_dom_DNA_BS"/>
</dbReference>
<reference evidence="18 19" key="1">
    <citation type="journal article" date="2013" name="ISME J.">
        <title>A metabolic model for members of the genus Tetrasphaera involved in enhanced biological phosphorus removal.</title>
        <authorList>
            <person name="Kristiansen R."/>
            <person name="Nguyen H.T.T."/>
            <person name="Saunders A.M."/>
            <person name="Nielsen J.L."/>
            <person name="Wimmer R."/>
            <person name="Le V.Q."/>
            <person name="McIlroy S.J."/>
            <person name="Petrovski S."/>
            <person name="Seviour R.J."/>
            <person name="Calteau A."/>
            <person name="Nielsen K.L."/>
            <person name="Nielsen P.H."/>
        </authorList>
    </citation>
    <scope>NUCLEOTIDE SEQUENCE [LARGE SCALE GENOMIC DNA]</scope>
    <source>
        <strain evidence="18 19">Lp2</strain>
    </source>
</reference>
<dbReference type="PROSITE" id="PS51066">
    <property type="entry name" value="ZF_FPG_2"/>
    <property type="match status" value="1"/>
</dbReference>
<dbReference type="GO" id="GO:0034039">
    <property type="term" value="F:8-oxo-7,8-dihydroguanine DNA N-glycosylase activity"/>
    <property type="evidence" value="ECO:0007669"/>
    <property type="project" value="TreeGrafter"/>
</dbReference>
<dbReference type="Pfam" id="PF06831">
    <property type="entry name" value="H2TH"/>
    <property type="match status" value="1"/>
</dbReference>
<dbReference type="OrthoDB" id="9800855at2"/>
<evidence type="ECO:0000256" key="15">
    <source>
        <dbReference type="HAMAP-Rule" id="MF_00103"/>
    </source>
</evidence>
<dbReference type="NCBIfam" id="NF002211">
    <property type="entry name" value="PRK01103.1"/>
    <property type="match status" value="1"/>
</dbReference>
<dbReference type="AlphaFoldDB" id="N0E247"/>
<dbReference type="GO" id="GO:0140078">
    <property type="term" value="F:class I DNA-(apurinic or apyrimidinic site) endonuclease activity"/>
    <property type="evidence" value="ECO:0007669"/>
    <property type="project" value="UniProtKB-EC"/>
</dbReference>
<feature type="active site" description="Schiff-base intermediate with DNA" evidence="15">
    <location>
        <position position="2"/>
    </location>
</feature>
<organism evidence="18 19">
    <name type="scientific">Phycicoccus elongatus Lp2</name>
    <dbReference type="NCBI Taxonomy" id="1193181"/>
    <lineage>
        <taxon>Bacteria</taxon>
        <taxon>Bacillati</taxon>
        <taxon>Actinomycetota</taxon>
        <taxon>Actinomycetes</taxon>
        <taxon>Micrococcales</taxon>
        <taxon>Intrasporangiaceae</taxon>
        <taxon>Phycicoccus</taxon>
    </lineage>
</organism>
<dbReference type="GO" id="GO:0006979">
    <property type="term" value="P:response to oxidative stress"/>
    <property type="evidence" value="ECO:0007669"/>
    <property type="project" value="UniProtKB-ARBA"/>
</dbReference>
<dbReference type="Pfam" id="PF06827">
    <property type="entry name" value="zf-FPG_IleRS"/>
    <property type="match status" value="1"/>
</dbReference>
<evidence type="ECO:0000256" key="6">
    <source>
        <dbReference type="ARBA" id="ARBA00022771"/>
    </source>
</evidence>
<evidence type="ECO:0000256" key="9">
    <source>
        <dbReference type="ARBA" id="ARBA00023125"/>
    </source>
</evidence>
<dbReference type="InterPro" id="IPR000214">
    <property type="entry name" value="Znf_DNA_glyclase/AP_lyase"/>
</dbReference>
<dbReference type="EC" id="4.2.99.18" evidence="15"/>
<evidence type="ECO:0000256" key="10">
    <source>
        <dbReference type="ARBA" id="ARBA00023204"/>
    </source>
</evidence>
<evidence type="ECO:0000256" key="5">
    <source>
        <dbReference type="ARBA" id="ARBA00022763"/>
    </source>
</evidence>
<keyword evidence="4 15" id="KW-0479">Metal-binding</keyword>
<feature type="active site" description="Proton donor" evidence="15">
    <location>
        <position position="3"/>
    </location>
</feature>
<dbReference type="HAMAP" id="MF_00103">
    <property type="entry name" value="Fapy_DNA_glycosyl"/>
    <property type="match status" value="1"/>
</dbReference>
<evidence type="ECO:0000256" key="4">
    <source>
        <dbReference type="ARBA" id="ARBA00022723"/>
    </source>
</evidence>
<keyword evidence="5 15" id="KW-0227">DNA damage</keyword>
<keyword evidence="10 15" id="KW-0234">DNA repair</keyword>
<dbReference type="SUPFAM" id="SSF57716">
    <property type="entry name" value="Glucocorticoid receptor-like (DNA-binding domain)"/>
    <property type="match status" value="1"/>
</dbReference>
<feature type="binding site" evidence="15">
    <location>
        <position position="124"/>
    </location>
    <ligand>
        <name>DNA</name>
        <dbReference type="ChEBI" id="CHEBI:16991"/>
    </ligand>
</feature>
<dbReference type="SUPFAM" id="SSF46946">
    <property type="entry name" value="S13-like H2TH domain"/>
    <property type="match status" value="1"/>
</dbReference>
<proteinExistence type="inferred from homology"/>
<dbReference type="PANTHER" id="PTHR22993">
    <property type="entry name" value="FORMAMIDOPYRIMIDINE-DNA GLYCOSYLASE"/>
    <property type="match status" value="1"/>
</dbReference>
<dbReference type="EC" id="3.2.2.23" evidence="15"/>
<dbReference type="RefSeq" id="WP_010849137.1">
    <property type="nucleotide sequence ID" value="NZ_HF570956.1"/>
</dbReference>
<dbReference type="Gene3D" id="3.20.190.10">
    <property type="entry name" value="MutM-like, N-terminal"/>
    <property type="match status" value="1"/>
</dbReference>
<evidence type="ECO:0000256" key="12">
    <source>
        <dbReference type="ARBA" id="ARBA00023268"/>
    </source>
</evidence>
<comment type="function">
    <text evidence="15">Involved in base excision repair of DNA damaged by oxidation or by mutagenic agents. Acts as DNA glycosylase that recognizes and removes damaged bases. Has a preference for oxidized purines, such as 7,8-dihydro-8-oxoguanine (8-oxoG). Has AP (apurinic/apyrimidinic) lyase activity and introduces nicks in the DNA strand. Cleaves the DNA backbone by beta-delta elimination to generate a single-strand break at the site of the removed base with both 3'- and 5'-phosphates.</text>
</comment>
<evidence type="ECO:0000313" key="18">
    <source>
        <dbReference type="EMBL" id="CCH69851.1"/>
    </source>
</evidence>
<dbReference type="GO" id="GO:0003690">
    <property type="term" value="F:double-stranded DNA binding"/>
    <property type="evidence" value="ECO:0007669"/>
    <property type="project" value="UniProtKB-ARBA"/>
</dbReference>
<dbReference type="GO" id="GO:0003684">
    <property type="term" value="F:damaged DNA binding"/>
    <property type="evidence" value="ECO:0007669"/>
    <property type="project" value="InterPro"/>
</dbReference>
<dbReference type="InterPro" id="IPR010663">
    <property type="entry name" value="Znf_FPG/IleRS"/>
</dbReference>
<evidence type="ECO:0000256" key="3">
    <source>
        <dbReference type="ARBA" id="ARBA00011245"/>
    </source>
</evidence>
<feature type="active site" description="Proton donor; for beta-elimination activity" evidence="15">
    <location>
        <position position="61"/>
    </location>
</feature>
<dbReference type="Pfam" id="PF01149">
    <property type="entry name" value="Fapy_DNA_glyco"/>
    <property type="match status" value="1"/>
</dbReference>
<keyword evidence="8 15" id="KW-0862">Zinc</keyword>
<dbReference type="GO" id="GO:0008270">
    <property type="term" value="F:zinc ion binding"/>
    <property type="evidence" value="ECO:0007669"/>
    <property type="project" value="UniProtKB-UniRule"/>
</dbReference>
<dbReference type="PANTHER" id="PTHR22993:SF9">
    <property type="entry name" value="FORMAMIDOPYRIMIDINE-DNA GLYCOSYLASE"/>
    <property type="match status" value="1"/>
</dbReference>
<keyword evidence="7 15" id="KW-0378">Hydrolase</keyword>
<dbReference type="STRING" id="1193181.BN10_40007"/>
<evidence type="ECO:0000259" key="16">
    <source>
        <dbReference type="PROSITE" id="PS51066"/>
    </source>
</evidence>
<dbReference type="HOGENOM" id="CLU_038423_1_2_11"/>
<dbReference type="InterPro" id="IPR010979">
    <property type="entry name" value="Ribosomal_uS13-like_H2TH"/>
</dbReference>
<accession>N0E247</accession>
<keyword evidence="13 15" id="KW-0326">Glycosidase</keyword>
<dbReference type="InterPro" id="IPR015886">
    <property type="entry name" value="H2TH_FPG"/>
</dbReference>
<dbReference type="InterPro" id="IPR020629">
    <property type="entry name" value="FPG_Glyclase"/>
</dbReference>
<comment type="catalytic activity">
    <reaction evidence="1 15">
        <text>Hydrolysis of DNA containing ring-opened 7-methylguanine residues, releasing 2,6-diamino-4-hydroxy-5-(N-methyl)formamidopyrimidine.</text>
        <dbReference type="EC" id="3.2.2.23"/>
    </reaction>
</comment>
<name>N0E247_9MICO</name>
<dbReference type="InterPro" id="IPR035937">
    <property type="entry name" value="FPG_N"/>
</dbReference>
<dbReference type="InterPro" id="IPR012319">
    <property type="entry name" value="FPG_cat"/>
</dbReference>
<dbReference type="FunFam" id="1.10.8.50:FF:000003">
    <property type="entry name" value="Formamidopyrimidine-DNA glycosylase"/>
    <property type="match status" value="1"/>
</dbReference>
<comment type="caution">
    <text evidence="18">The sequence shown here is derived from an EMBL/GenBank/DDBJ whole genome shotgun (WGS) entry which is preliminary data.</text>
</comment>
<evidence type="ECO:0000256" key="7">
    <source>
        <dbReference type="ARBA" id="ARBA00022801"/>
    </source>
</evidence>
<dbReference type="Gene3D" id="1.10.8.50">
    <property type="match status" value="1"/>
</dbReference>
<dbReference type="EMBL" id="CAIZ01000108">
    <property type="protein sequence ID" value="CCH69851.1"/>
    <property type="molecule type" value="Genomic_DNA"/>
</dbReference>
<keyword evidence="12 15" id="KW-0511">Multifunctional enzyme</keyword>
<dbReference type="SMART" id="SM00898">
    <property type="entry name" value="Fapy_DNA_glyco"/>
    <property type="match status" value="1"/>
</dbReference>
<keyword evidence="19" id="KW-1185">Reference proteome</keyword>
<dbReference type="PROSITE" id="PS01242">
    <property type="entry name" value="ZF_FPG_1"/>
    <property type="match status" value="1"/>
</dbReference>
<dbReference type="eggNOG" id="COG0266">
    <property type="taxonomic scope" value="Bacteria"/>
</dbReference>
<comment type="similarity">
    <text evidence="2 15">Belongs to the FPG family.</text>
</comment>
<feature type="domain" description="FPG-type" evidence="16">
    <location>
        <begin position="253"/>
        <end position="287"/>
    </location>
</feature>
<dbReference type="SUPFAM" id="SSF81624">
    <property type="entry name" value="N-terminal domain of MutM-like DNA repair proteins"/>
    <property type="match status" value="1"/>
</dbReference>
<dbReference type="CDD" id="cd08966">
    <property type="entry name" value="EcFpg-like_N"/>
    <property type="match status" value="1"/>
</dbReference>
<evidence type="ECO:0000256" key="13">
    <source>
        <dbReference type="ARBA" id="ARBA00023295"/>
    </source>
</evidence>
<protein>
    <recommendedName>
        <fullName evidence="15">Formamidopyrimidine-DNA glycosylase</fullName>
        <shortName evidence="15">Fapy-DNA glycosylase</shortName>
        <ecNumber evidence="15">3.2.2.23</ecNumber>
    </recommendedName>
    <alternativeName>
        <fullName evidence="15">DNA-(apurinic or apyrimidinic site) lyase MutM</fullName>
        <shortName evidence="15">AP lyase MutM</shortName>
        <ecNumber evidence="15">4.2.99.18</ecNumber>
    </alternativeName>
</protein>
<evidence type="ECO:0000256" key="8">
    <source>
        <dbReference type="ARBA" id="ARBA00022833"/>
    </source>
</evidence>
<dbReference type="PROSITE" id="PS51068">
    <property type="entry name" value="FPG_CAT"/>
    <property type="match status" value="1"/>
</dbReference>
<keyword evidence="11 15" id="KW-0456">Lyase</keyword>
<dbReference type="NCBIfam" id="TIGR00577">
    <property type="entry name" value="fpg"/>
    <property type="match status" value="1"/>
</dbReference>
<evidence type="ECO:0000256" key="1">
    <source>
        <dbReference type="ARBA" id="ARBA00001668"/>
    </source>
</evidence>
<comment type="subunit">
    <text evidence="3 15">Monomer.</text>
</comment>
<feature type="binding site" evidence="15">
    <location>
        <position position="167"/>
    </location>
    <ligand>
        <name>DNA</name>
        <dbReference type="ChEBI" id="CHEBI:16991"/>
    </ligand>
</feature>
<dbReference type="SMART" id="SM01232">
    <property type="entry name" value="H2TH"/>
    <property type="match status" value="1"/>
</dbReference>
<evidence type="ECO:0000256" key="14">
    <source>
        <dbReference type="ARBA" id="ARBA00044632"/>
    </source>
</evidence>
<evidence type="ECO:0000259" key="17">
    <source>
        <dbReference type="PROSITE" id="PS51068"/>
    </source>
</evidence>